<gene>
    <name evidence="2" type="ORF">BC102111_03377</name>
</gene>
<keyword evidence="1" id="KW-1133">Transmembrane helix</keyword>
<dbReference type="AlphaFoldDB" id="A0A2H1KJC9"/>
<proteinExistence type="predicted"/>
<evidence type="ECO:0000256" key="1">
    <source>
        <dbReference type="SAM" id="Phobius"/>
    </source>
</evidence>
<dbReference type="GeneID" id="99772445"/>
<organism evidence="2 3">
    <name type="scientific">Brevibacterium casei CIP 102111</name>
    <dbReference type="NCBI Taxonomy" id="1255625"/>
    <lineage>
        <taxon>Bacteria</taxon>
        <taxon>Bacillati</taxon>
        <taxon>Actinomycetota</taxon>
        <taxon>Actinomycetes</taxon>
        <taxon>Micrococcales</taxon>
        <taxon>Brevibacteriaceae</taxon>
        <taxon>Brevibacterium</taxon>
    </lineage>
</organism>
<protein>
    <submittedName>
        <fullName evidence="2">Uncharacterized protein</fullName>
    </submittedName>
</protein>
<feature type="transmembrane region" description="Helical" evidence="1">
    <location>
        <begin position="41"/>
        <end position="65"/>
    </location>
</feature>
<keyword evidence="1" id="KW-0812">Transmembrane</keyword>
<accession>A0A2H1KJC9</accession>
<dbReference type="RefSeq" id="WP_101624915.1">
    <property type="nucleotide sequence ID" value="NZ_FXZC01000011.1"/>
</dbReference>
<name>A0A2H1KJC9_9MICO</name>
<evidence type="ECO:0000313" key="3">
    <source>
        <dbReference type="Proteomes" id="UP000234333"/>
    </source>
</evidence>
<evidence type="ECO:0000313" key="2">
    <source>
        <dbReference type="EMBL" id="SMX99895.1"/>
    </source>
</evidence>
<dbReference type="EMBL" id="FXZC01000011">
    <property type="protein sequence ID" value="SMX99895.1"/>
    <property type="molecule type" value="Genomic_DNA"/>
</dbReference>
<sequence>MRLPIPTPIGKLTSHAPLAEAAALLLLLPRLRTSEAQTSQLVGPVMGVSLLAFATVSVVVFALAVGAPW</sequence>
<keyword evidence="1" id="KW-0472">Membrane</keyword>
<dbReference type="Proteomes" id="UP000234333">
    <property type="component" value="Unassembled WGS sequence"/>
</dbReference>
<reference evidence="2 3" key="1">
    <citation type="submission" date="2017-03" db="EMBL/GenBank/DDBJ databases">
        <authorList>
            <person name="Afonso C.L."/>
            <person name="Miller P.J."/>
            <person name="Scott M.A."/>
            <person name="Spackman E."/>
            <person name="Goraichik I."/>
            <person name="Dimitrov K.M."/>
            <person name="Suarez D.L."/>
            <person name="Swayne D.E."/>
        </authorList>
    </citation>
    <scope>NUCLEOTIDE SEQUENCE [LARGE SCALE GENOMIC DNA]</scope>
    <source>
        <strain evidence="2 3">CIP 102111</strain>
    </source>
</reference>